<sequence>MALGSNANPLLPLSGTSIPSNYANRNLKSFSDFYNPTFIPKFSAKKPLFICNSRQPFSLRIRAQTSNASNVNVNEDQISDFIIEDVPHLTNFLPDLPSYPNPLKKSQAYAIVKKTFVSPEDMVTQKIVVQKESPRGVHFRRAGPREKVYFTSEEVRACIVTCGGLCPGINTVLREIVCGLNYMYGVDDILGIQGGYRGFYSKNTIKLTPKVVNDIHKRGGTFLQTSRGGHDTNKIVDNIQDRGINQVYIIGGDGTQKGAAAIYKEVEKRGLRVAVAGIPKTIDNDIVVIDKSFGFDTAVEEAQRAINAAHVEVESVENGVGIVKLMGRYSGFIAMHATLASRDVDCCLIPESPFYLEGQGGLFEFVEQRLKENGHVVIVLAEGAGQDYVAQSMHAFDEKDASGNRLLLDSGLWLTQKIKDHFTNVQKMAINMKYIDPTYMIRAIPSNASDNIYCTLLAQSAVHGAMAGYTGFTVGPVNSRHAYIPINRVTETQNTVKLTDRMWARLLASTNQPSFVQYCELACLSPFHQALPSSDVVYSLLVKAGLADQI</sequence>
<dbReference type="GO" id="GO:0046872">
    <property type="term" value="F:metal ion binding"/>
    <property type="evidence" value="ECO:0007669"/>
    <property type="project" value="UniProtKB-KW"/>
</dbReference>
<evidence type="ECO:0000259" key="13">
    <source>
        <dbReference type="Pfam" id="PF00365"/>
    </source>
</evidence>
<dbReference type="AlphaFoldDB" id="A0AAD2E1V3"/>
<evidence type="ECO:0000313" key="15">
    <source>
        <dbReference type="Proteomes" id="UP000834106"/>
    </source>
</evidence>
<feature type="binding site" evidence="12">
    <location>
        <begin position="326"/>
        <end position="328"/>
    </location>
    <ligand>
        <name>substrate</name>
    </ligand>
</feature>
<dbReference type="EC" id="2.7.1.11" evidence="12"/>
<dbReference type="FunFam" id="3.40.50.450:FF:000002">
    <property type="entry name" value="ATP-dependent 6-phosphofructokinase"/>
    <property type="match status" value="1"/>
</dbReference>
<dbReference type="PANTHER" id="PTHR45770">
    <property type="entry name" value="ATP-DEPENDENT 6-PHOSPHOFRUCTOKINASE 1"/>
    <property type="match status" value="1"/>
</dbReference>
<organism evidence="14 15">
    <name type="scientific">Fraxinus pennsylvanica</name>
    <dbReference type="NCBI Taxonomy" id="56036"/>
    <lineage>
        <taxon>Eukaryota</taxon>
        <taxon>Viridiplantae</taxon>
        <taxon>Streptophyta</taxon>
        <taxon>Embryophyta</taxon>
        <taxon>Tracheophyta</taxon>
        <taxon>Spermatophyta</taxon>
        <taxon>Magnoliopsida</taxon>
        <taxon>eudicotyledons</taxon>
        <taxon>Gunneridae</taxon>
        <taxon>Pentapetalae</taxon>
        <taxon>asterids</taxon>
        <taxon>lamiids</taxon>
        <taxon>Lamiales</taxon>
        <taxon>Oleaceae</taxon>
        <taxon>Oleeae</taxon>
        <taxon>Fraxinus</taxon>
    </lineage>
</organism>
<evidence type="ECO:0000256" key="3">
    <source>
        <dbReference type="ARBA" id="ARBA00022533"/>
    </source>
</evidence>
<proteinExistence type="inferred from homology"/>
<comment type="function">
    <text evidence="2 12">Catalyzes the phosphorylation of D-fructose 6-phosphate to fructose 1,6-bisphosphate by ATP, the first committing step of glycolysis.</text>
</comment>
<keyword evidence="6 12" id="KW-0547">Nucleotide-binding</keyword>
<dbReference type="InterPro" id="IPR000023">
    <property type="entry name" value="Phosphofructokinase_dom"/>
</dbReference>
<evidence type="ECO:0000256" key="2">
    <source>
        <dbReference type="ARBA" id="ARBA00002659"/>
    </source>
</evidence>
<evidence type="ECO:0000256" key="5">
    <source>
        <dbReference type="ARBA" id="ARBA00022723"/>
    </source>
</evidence>
<feature type="binding site" evidence="12">
    <location>
        <position position="253"/>
    </location>
    <ligand>
        <name>Mg(2+)</name>
        <dbReference type="ChEBI" id="CHEBI:18420"/>
        <note>catalytic</note>
    </ligand>
</feature>
<dbReference type="GO" id="GO:0005524">
    <property type="term" value="F:ATP binding"/>
    <property type="evidence" value="ECO:0007669"/>
    <property type="project" value="UniProtKB-KW"/>
</dbReference>
<evidence type="ECO:0000256" key="7">
    <source>
        <dbReference type="ARBA" id="ARBA00022777"/>
    </source>
</evidence>
<evidence type="ECO:0000256" key="1">
    <source>
        <dbReference type="ARBA" id="ARBA00001946"/>
    </source>
</evidence>
<dbReference type="InterPro" id="IPR012004">
    <property type="entry name" value="PyroP-dep_PFK_TP0108"/>
</dbReference>
<evidence type="ECO:0000256" key="12">
    <source>
        <dbReference type="HAMAP-Rule" id="MF_03186"/>
    </source>
</evidence>
<feature type="binding site" evidence="12">
    <location>
        <position position="164"/>
    </location>
    <ligand>
        <name>ATP</name>
        <dbReference type="ChEBI" id="CHEBI:30616"/>
    </ligand>
</feature>
<comment type="similarity">
    <text evidence="12">Belongs to the phosphofructokinase type A (PFKA) family. PPi-dependent PFK group II subfamily. Atypical ATP-dependent clade 'X' sub-subfamily.</text>
</comment>
<dbReference type="PRINTS" id="PR00476">
    <property type="entry name" value="PHFRCTKINASE"/>
</dbReference>
<dbReference type="Proteomes" id="UP000834106">
    <property type="component" value="Chromosome 13"/>
</dbReference>
<dbReference type="EMBL" id="OU503048">
    <property type="protein sequence ID" value="CAI9774069.1"/>
    <property type="molecule type" value="Genomic_DNA"/>
</dbReference>
<dbReference type="Pfam" id="PF00365">
    <property type="entry name" value="PFK"/>
    <property type="match status" value="1"/>
</dbReference>
<comment type="subunit">
    <text evidence="12">Homotetramer.</text>
</comment>
<feature type="domain" description="Phosphofructokinase" evidence="13">
    <location>
        <begin position="157"/>
        <end position="463"/>
    </location>
</feature>
<comment type="activity regulation">
    <text evidence="12">Allosterically activated by AMP.</text>
</comment>
<feature type="active site" description="Proton acceptor" evidence="12">
    <location>
        <position position="283"/>
    </location>
</feature>
<evidence type="ECO:0000256" key="6">
    <source>
        <dbReference type="ARBA" id="ARBA00022741"/>
    </source>
</evidence>
<feature type="binding site" evidence="12">
    <location>
        <begin position="281"/>
        <end position="283"/>
    </location>
    <ligand>
        <name>substrate</name>
    </ligand>
</feature>
<reference evidence="14" key="1">
    <citation type="submission" date="2023-05" db="EMBL/GenBank/DDBJ databases">
        <authorList>
            <person name="Huff M."/>
        </authorList>
    </citation>
    <scope>NUCLEOTIDE SEQUENCE</scope>
</reference>
<comment type="pathway">
    <text evidence="12">Carbohydrate degradation; glycolysis; D-glyceraldehyde 3-phosphate and glycerone phosphate from D-glucose: step 3/4.</text>
</comment>
<dbReference type="InterPro" id="IPR022953">
    <property type="entry name" value="ATP_PFK"/>
</dbReference>
<evidence type="ECO:0000256" key="10">
    <source>
        <dbReference type="ARBA" id="ARBA00023152"/>
    </source>
</evidence>
<evidence type="ECO:0000313" key="14">
    <source>
        <dbReference type="EMBL" id="CAI9774069.1"/>
    </source>
</evidence>
<evidence type="ECO:0000256" key="11">
    <source>
        <dbReference type="ARBA" id="ARBA00048070"/>
    </source>
</evidence>
<keyword evidence="3 12" id="KW-0021">Allosteric enzyme</keyword>
<comment type="catalytic activity">
    <reaction evidence="11 12">
        <text>beta-D-fructose 6-phosphate + ATP = beta-D-fructose 1,6-bisphosphate + ADP + H(+)</text>
        <dbReference type="Rhea" id="RHEA:16109"/>
        <dbReference type="ChEBI" id="CHEBI:15378"/>
        <dbReference type="ChEBI" id="CHEBI:30616"/>
        <dbReference type="ChEBI" id="CHEBI:32966"/>
        <dbReference type="ChEBI" id="CHEBI:57634"/>
        <dbReference type="ChEBI" id="CHEBI:456216"/>
        <dbReference type="EC" id="2.7.1.11"/>
    </reaction>
</comment>
<dbReference type="GO" id="GO:0006002">
    <property type="term" value="P:fructose 6-phosphate metabolic process"/>
    <property type="evidence" value="ECO:0007669"/>
    <property type="project" value="InterPro"/>
</dbReference>
<feature type="binding site" evidence="12">
    <location>
        <position position="382"/>
    </location>
    <ligand>
        <name>substrate</name>
    </ligand>
</feature>
<comment type="subcellular location">
    <subcellularLocation>
        <location evidence="12">Cytoplasm</location>
    </subcellularLocation>
</comment>
<feature type="binding site" evidence="12">
    <location>
        <begin position="252"/>
        <end position="255"/>
    </location>
    <ligand>
        <name>ATP</name>
        <dbReference type="ChEBI" id="CHEBI:30616"/>
    </ligand>
</feature>
<comment type="cofactor">
    <cofactor evidence="1 12">
        <name>Mg(2+)</name>
        <dbReference type="ChEBI" id="CHEBI:18420"/>
    </cofactor>
</comment>
<accession>A0AAD2E1V3</accession>
<keyword evidence="8 12" id="KW-0067">ATP-binding</keyword>
<dbReference type="InterPro" id="IPR050929">
    <property type="entry name" value="PFKA"/>
</dbReference>
<feature type="site" description="Important for substrate specificity; cannot use PPi as phosphoryl donor" evidence="12">
    <location>
        <position position="254"/>
    </location>
</feature>
<name>A0AAD2E1V3_9LAMI</name>
<dbReference type="HAMAP" id="MF_01981">
    <property type="entry name" value="Phosphofructokinase_II_X"/>
    <property type="match status" value="1"/>
</dbReference>
<keyword evidence="9 12" id="KW-0460">Magnesium</keyword>
<dbReference type="GO" id="GO:0005737">
    <property type="term" value="C:cytoplasm"/>
    <property type="evidence" value="ECO:0007669"/>
    <property type="project" value="UniProtKB-SubCell"/>
</dbReference>
<evidence type="ECO:0000256" key="4">
    <source>
        <dbReference type="ARBA" id="ARBA00022679"/>
    </source>
</evidence>
<keyword evidence="4 12" id="KW-0808">Transferase</keyword>
<feature type="binding site" evidence="12">
    <location>
        <begin position="227"/>
        <end position="228"/>
    </location>
    <ligand>
        <name>ATP</name>
        <dbReference type="ChEBI" id="CHEBI:30616"/>
    </ligand>
</feature>
<keyword evidence="15" id="KW-1185">Reference proteome</keyword>
<protein>
    <recommendedName>
        <fullName evidence="12">ATP-dependent 6-phosphofructokinase</fullName>
        <shortName evidence="12">ATP-PFK</shortName>
        <shortName evidence="12">Phosphofructokinase</shortName>
        <ecNumber evidence="12">2.7.1.11</ecNumber>
    </recommendedName>
    <alternativeName>
        <fullName evidence="12">Phosphohexokinase</fullName>
    </alternativeName>
</protein>
<evidence type="ECO:0000256" key="8">
    <source>
        <dbReference type="ARBA" id="ARBA00022840"/>
    </source>
</evidence>
<dbReference type="NCBIfam" id="NF005301">
    <property type="entry name" value="PRK06830.1"/>
    <property type="match status" value="1"/>
</dbReference>
<dbReference type="GO" id="GO:0003872">
    <property type="term" value="F:6-phosphofructokinase activity"/>
    <property type="evidence" value="ECO:0007669"/>
    <property type="project" value="UniProtKB-UniRule"/>
</dbReference>
<dbReference type="InterPro" id="IPR035966">
    <property type="entry name" value="PKF_sf"/>
</dbReference>
<keyword evidence="7 12" id="KW-0418">Kinase</keyword>
<keyword evidence="12" id="KW-0963">Cytoplasm</keyword>
<feature type="binding site" evidence="12">
    <location>
        <begin position="439"/>
        <end position="442"/>
    </location>
    <ligand>
        <name>substrate</name>
    </ligand>
</feature>
<gene>
    <name evidence="12" type="primary">PFK</name>
    <name evidence="14" type="ORF">FPE_LOCUS21499</name>
</gene>
<keyword evidence="10 12" id="KW-0324">Glycolysis</keyword>
<keyword evidence="5 12" id="KW-0479">Metal-binding</keyword>
<dbReference type="Gene3D" id="3.40.50.450">
    <property type="match status" value="1"/>
</dbReference>
<evidence type="ECO:0000256" key="9">
    <source>
        <dbReference type="ARBA" id="ARBA00022842"/>
    </source>
</evidence>
<dbReference type="SUPFAM" id="SSF53784">
    <property type="entry name" value="Phosphofructokinase"/>
    <property type="match status" value="1"/>
</dbReference>